<dbReference type="FunFam" id="3.40.50.300:FF:000019">
    <property type="entry name" value="Translation initiation factor IF-2"/>
    <property type="match status" value="1"/>
</dbReference>
<organism evidence="12 13">
    <name type="scientific">Parathermosynechococcus lividus PCC 6715</name>
    <dbReference type="NCBI Taxonomy" id="1917166"/>
    <lineage>
        <taxon>Bacteria</taxon>
        <taxon>Bacillati</taxon>
        <taxon>Cyanobacteriota</taxon>
        <taxon>Cyanophyceae</taxon>
        <taxon>Acaryochloridales</taxon>
        <taxon>Thermosynechococcaceae</taxon>
        <taxon>Parathermosynechococcus</taxon>
    </lineage>
</organism>
<comment type="caution">
    <text evidence="8">Lacks conserved residue(s) required for the propagation of feature annotation.</text>
</comment>
<dbReference type="CDD" id="cd03702">
    <property type="entry name" value="IF2_mtIF2_II"/>
    <property type="match status" value="1"/>
</dbReference>
<comment type="subcellular location">
    <subcellularLocation>
        <location evidence="8">Cytoplasm</location>
    </subcellularLocation>
</comment>
<feature type="region of interest" description="Disordered" evidence="10">
    <location>
        <begin position="33"/>
        <end position="347"/>
    </location>
</feature>
<evidence type="ECO:0000313" key="12">
    <source>
        <dbReference type="EMBL" id="ATS19352.1"/>
    </source>
</evidence>
<dbReference type="AlphaFoldDB" id="A0A2D2Q4D6"/>
<evidence type="ECO:0000256" key="10">
    <source>
        <dbReference type="SAM" id="MobiDB-lite"/>
    </source>
</evidence>
<dbReference type="InterPro" id="IPR023115">
    <property type="entry name" value="TIF_IF2_dom3"/>
</dbReference>
<evidence type="ECO:0000256" key="2">
    <source>
        <dbReference type="ARBA" id="ARBA00020675"/>
    </source>
</evidence>
<dbReference type="InterPro" id="IPR009000">
    <property type="entry name" value="Transl_B-barrel_sf"/>
</dbReference>
<dbReference type="CDD" id="cd03692">
    <property type="entry name" value="mtIF2_IVc"/>
    <property type="match status" value="1"/>
</dbReference>
<dbReference type="PROSITE" id="PS51722">
    <property type="entry name" value="G_TR_2"/>
    <property type="match status" value="1"/>
</dbReference>
<dbReference type="CDD" id="cd01887">
    <property type="entry name" value="IF2_eIF5B"/>
    <property type="match status" value="1"/>
</dbReference>
<dbReference type="Pfam" id="PF22042">
    <property type="entry name" value="EF-G_D2"/>
    <property type="match status" value="1"/>
</dbReference>
<feature type="compositionally biased region" description="Basic and acidic residues" evidence="10">
    <location>
        <begin position="153"/>
        <end position="187"/>
    </location>
</feature>
<dbReference type="InterPro" id="IPR000795">
    <property type="entry name" value="T_Tr_GTP-bd_dom"/>
</dbReference>
<dbReference type="Gene3D" id="2.40.30.10">
    <property type="entry name" value="Translation factors"/>
    <property type="match status" value="2"/>
</dbReference>
<evidence type="ECO:0000256" key="7">
    <source>
        <dbReference type="ARBA" id="ARBA00025162"/>
    </source>
</evidence>
<dbReference type="Gene3D" id="1.10.10.2480">
    <property type="match status" value="1"/>
</dbReference>
<dbReference type="PROSITE" id="PS01176">
    <property type="entry name" value="IF2"/>
    <property type="match status" value="1"/>
</dbReference>
<evidence type="ECO:0000256" key="6">
    <source>
        <dbReference type="ARBA" id="ARBA00023134"/>
    </source>
</evidence>
<dbReference type="InterPro" id="IPR000178">
    <property type="entry name" value="TF_IF2_bacterial-like"/>
</dbReference>
<feature type="domain" description="Tr-type G" evidence="11">
    <location>
        <begin position="428"/>
        <end position="601"/>
    </location>
</feature>
<dbReference type="GO" id="GO:0003743">
    <property type="term" value="F:translation initiation factor activity"/>
    <property type="evidence" value="ECO:0007669"/>
    <property type="project" value="UniProtKB-UniRule"/>
</dbReference>
<dbReference type="InterPro" id="IPR027417">
    <property type="entry name" value="P-loop_NTPase"/>
</dbReference>
<proteinExistence type="inferred from homology"/>
<evidence type="ECO:0000256" key="5">
    <source>
        <dbReference type="ARBA" id="ARBA00022917"/>
    </source>
</evidence>
<dbReference type="PANTHER" id="PTHR43381:SF5">
    <property type="entry name" value="TR-TYPE G DOMAIN-CONTAINING PROTEIN"/>
    <property type="match status" value="1"/>
</dbReference>
<evidence type="ECO:0000256" key="1">
    <source>
        <dbReference type="ARBA" id="ARBA00007733"/>
    </source>
</evidence>
<name>A0A2D2Q4D6_PARLV</name>
<evidence type="ECO:0000259" key="11">
    <source>
        <dbReference type="PROSITE" id="PS51722"/>
    </source>
</evidence>
<feature type="compositionally biased region" description="Pro residues" evidence="10">
    <location>
        <begin position="126"/>
        <end position="142"/>
    </location>
</feature>
<feature type="binding site" evidence="8">
    <location>
        <begin position="437"/>
        <end position="444"/>
    </location>
    <ligand>
        <name>GTP</name>
        <dbReference type="ChEBI" id="CHEBI:37565"/>
    </ligand>
</feature>
<evidence type="ECO:0000256" key="9">
    <source>
        <dbReference type="RuleBase" id="RU000644"/>
    </source>
</evidence>
<dbReference type="FunFam" id="2.40.30.10:FF:000007">
    <property type="entry name" value="Translation initiation factor IF-2"/>
    <property type="match status" value="1"/>
</dbReference>
<dbReference type="NCBIfam" id="TIGR00231">
    <property type="entry name" value="small_GTP"/>
    <property type="match status" value="1"/>
</dbReference>
<dbReference type="InterPro" id="IPR044145">
    <property type="entry name" value="IF2_II"/>
</dbReference>
<keyword evidence="6 8" id="KW-0342">GTP-binding</keyword>
<accession>A0A2D2Q4D6</accession>
<dbReference type="GO" id="GO:0005829">
    <property type="term" value="C:cytosol"/>
    <property type="evidence" value="ECO:0007669"/>
    <property type="project" value="TreeGrafter"/>
</dbReference>
<evidence type="ECO:0000256" key="3">
    <source>
        <dbReference type="ARBA" id="ARBA00022540"/>
    </source>
</evidence>
<gene>
    <name evidence="8" type="primary">infB</name>
    <name evidence="12" type="ORF">BRW62_12120</name>
</gene>
<feature type="binding site" evidence="8">
    <location>
        <begin position="487"/>
        <end position="491"/>
    </location>
    <ligand>
        <name>GTP</name>
        <dbReference type="ChEBI" id="CHEBI:37565"/>
    </ligand>
</feature>
<dbReference type="InterPro" id="IPR005225">
    <property type="entry name" value="Small_GTP-bd"/>
</dbReference>
<dbReference type="NCBIfam" id="TIGR00487">
    <property type="entry name" value="IF-2"/>
    <property type="match status" value="1"/>
</dbReference>
<keyword evidence="13" id="KW-1185">Reference proteome</keyword>
<protein>
    <recommendedName>
        <fullName evidence="2 8">Translation initiation factor IF-2</fullName>
    </recommendedName>
</protein>
<dbReference type="OrthoDB" id="9811804at2"/>
<feature type="compositionally biased region" description="Basic and acidic residues" evidence="10">
    <location>
        <begin position="319"/>
        <end position="347"/>
    </location>
</feature>
<dbReference type="RefSeq" id="WP_099799686.1">
    <property type="nucleotide sequence ID" value="NZ_CP018092.1"/>
</dbReference>
<dbReference type="Gene3D" id="3.40.50.10050">
    <property type="entry name" value="Translation initiation factor IF- 2, domain 3"/>
    <property type="match status" value="1"/>
</dbReference>
<reference evidence="12 13" key="1">
    <citation type="submission" date="2016-11" db="EMBL/GenBank/DDBJ databases">
        <title>Complete genome sequence of thermophilic cyanobacteria strain Synechococcus sp. PCC6715.</title>
        <authorList>
            <person name="Tang J."/>
            <person name="Daroch M."/>
            <person name="Liang Y."/>
            <person name="Jiang D."/>
            <person name="Shah M."/>
        </authorList>
    </citation>
    <scope>NUCLEOTIDE SEQUENCE [LARGE SCALE GENOMIC DNA]</scope>
    <source>
        <strain evidence="12 13">PCC 6715</strain>
    </source>
</reference>
<comment type="function">
    <text evidence="7 8 9">One of the essential components for the initiation of protein synthesis. Protects formylmethionyl-tRNA from spontaneous hydrolysis and promotes its binding to the 30S ribosomal subunits. Also involved in the hydrolysis of GTP during the formation of the 70S ribosomal complex.</text>
</comment>
<dbReference type="Pfam" id="PF11987">
    <property type="entry name" value="IF-2"/>
    <property type="match status" value="1"/>
</dbReference>
<dbReference type="InterPro" id="IPR036925">
    <property type="entry name" value="TIF_IF2_dom3_sf"/>
</dbReference>
<feature type="compositionally biased region" description="Basic and acidic residues" evidence="10">
    <location>
        <begin position="249"/>
        <end position="260"/>
    </location>
</feature>
<dbReference type="SUPFAM" id="SSF50447">
    <property type="entry name" value="Translation proteins"/>
    <property type="match status" value="2"/>
</dbReference>
<dbReference type="PRINTS" id="PR00315">
    <property type="entry name" value="ELONGATNFCT"/>
</dbReference>
<dbReference type="SUPFAM" id="SSF52156">
    <property type="entry name" value="Initiation factor IF2/eIF5b, domain 3"/>
    <property type="match status" value="1"/>
</dbReference>
<dbReference type="KEGG" id="slw:BRW62_12120"/>
<dbReference type="FunFam" id="3.40.50.10050:FF:000001">
    <property type="entry name" value="Translation initiation factor IF-2"/>
    <property type="match status" value="1"/>
</dbReference>
<keyword evidence="4 8" id="KW-0547">Nucleotide-binding</keyword>
<evidence type="ECO:0000256" key="8">
    <source>
        <dbReference type="HAMAP-Rule" id="MF_00100"/>
    </source>
</evidence>
<dbReference type="GO" id="GO:0005525">
    <property type="term" value="F:GTP binding"/>
    <property type="evidence" value="ECO:0007669"/>
    <property type="project" value="UniProtKB-KW"/>
</dbReference>
<dbReference type="EMBL" id="CP018092">
    <property type="protein sequence ID" value="ATS19352.1"/>
    <property type="molecule type" value="Genomic_DNA"/>
</dbReference>
<dbReference type="InterPro" id="IPR053905">
    <property type="entry name" value="EF-G-like_DII"/>
</dbReference>
<dbReference type="InterPro" id="IPR015760">
    <property type="entry name" value="TIF_IF2"/>
</dbReference>
<dbReference type="Pfam" id="PF00009">
    <property type="entry name" value="GTP_EFTU"/>
    <property type="match status" value="1"/>
</dbReference>
<keyword evidence="5 8" id="KW-0648">Protein biosynthesis</keyword>
<comment type="similarity">
    <text evidence="1 8 9">Belongs to the TRAFAC class translation factor GTPase superfamily. Classic translation factor GTPase family. IF-2 subfamily.</text>
</comment>
<feature type="compositionally biased region" description="Pro residues" evidence="10">
    <location>
        <begin position="105"/>
        <end position="117"/>
    </location>
</feature>
<evidence type="ECO:0000313" key="13">
    <source>
        <dbReference type="Proteomes" id="UP000231057"/>
    </source>
</evidence>
<dbReference type="PANTHER" id="PTHR43381">
    <property type="entry name" value="TRANSLATION INITIATION FACTOR IF-2-RELATED"/>
    <property type="match status" value="1"/>
</dbReference>
<dbReference type="FunFam" id="2.40.30.10:FF:000008">
    <property type="entry name" value="Translation initiation factor IF-2"/>
    <property type="match status" value="1"/>
</dbReference>
<reference evidence="13" key="2">
    <citation type="journal article" date="2022" name="Front. Microbiol.">
        <title>Comparative Genomic Analysis Revealed Distinct Molecular Components and Organization of CO2-Concentrating Mechanism in Thermophilic Cyanobacteria.</title>
        <authorList>
            <person name="Tang J."/>
            <person name="Zhou H."/>
            <person name="Yao D."/>
            <person name="Riaz S."/>
            <person name="You D."/>
            <person name="Klepacz-Smolka A."/>
            <person name="Daroch M."/>
        </authorList>
    </citation>
    <scope>NUCLEOTIDE SEQUENCE [LARGE SCALE GENOMIC DNA]</scope>
    <source>
        <strain evidence="13">PCC 6715</strain>
    </source>
</reference>
<feature type="binding site" evidence="8">
    <location>
        <begin position="541"/>
        <end position="544"/>
    </location>
    <ligand>
        <name>GTP</name>
        <dbReference type="ChEBI" id="CHEBI:37565"/>
    </ligand>
</feature>
<dbReference type="Proteomes" id="UP000231057">
    <property type="component" value="Chromosome"/>
</dbReference>
<keyword evidence="8" id="KW-0963">Cytoplasm</keyword>
<evidence type="ECO:0000256" key="4">
    <source>
        <dbReference type="ARBA" id="ARBA00022741"/>
    </source>
</evidence>
<keyword evidence="3 8" id="KW-0396">Initiation factor</keyword>
<feature type="compositionally biased region" description="Polar residues" evidence="10">
    <location>
        <begin position="95"/>
        <end position="104"/>
    </location>
</feature>
<dbReference type="SUPFAM" id="SSF52540">
    <property type="entry name" value="P-loop containing nucleoside triphosphate hydrolases"/>
    <property type="match status" value="1"/>
</dbReference>
<dbReference type="InterPro" id="IPR006847">
    <property type="entry name" value="IF2_N"/>
</dbReference>
<dbReference type="Gene3D" id="3.40.50.300">
    <property type="entry name" value="P-loop containing nucleotide triphosphate hydrolases"/>
    <property type="match status" value="1"/>
</dbReference>
<dbReference type="GO" id="GO:0003924">
    <property type="term" value="F:GTPase activity"/>
    <property type="evidence" value="ECO:0007669"/>
    <property type="project" value="UniProtKB-UniRule"/>
</dbReference>
<dbReference type="Pfam" id="PF04760">
    <property type="entry name" value="IF2_N"/>
    <property type="match status" value="2"/>
</dbReference>
<sequence length="941" mass="102462">MSIGKVRIYDLSKELNLDNRELLTICDRLGIPYKSHSSTISDVDADRIRETAKTYTPEPTPPKKVASPPGPVKTNTAPKNQQIVAVHTQPRPDTATASPQLQQPPSRPKAPVRPHPPQQARAEAPKPVPTPVKPEPAPPKPAPALVAPPARPQKAEKPAPPRKESAKKEKVADVPKVHSQDRIEIVRRPAPPIKPEMAPKPALPELQPPPKPVAPVLRSPTPPKLPPEESGIEVLDTRTINKVIKDRHRNKDLEEEDNKRKLPRSLKPREETIDDDDELELSSRLVGLPQVTVDVSQSLQRPPKAKPARTSRPATPVTKPEKHPEKKPPRSRDRRQETAPEPPPERITIEGAMSVQELASLLRHSEAEIIKILFFKGIAATINQTLEVETIELVANELGITVETASHSAEAAKVTEMLESSDLDHLQRRPPVVTIMGHVDHGKTSLLDAIRNAKVAQGEAGGITQHIGAYHVDVEQNGEKHQIVFLDTPGHEAFTAMRARGARVTDIAVLVVAADDGVQPQTIEAISHAKAAKVPIIVAINKIDKESAQPDRVKQELTEFGLVPEEWGGETIMVPVSALQQQNLDTLLEMILLVAEVEDLYANPDRPAKGTVIEAHLDRARGPVATLLVQNGTLRVGDILVAGACFGKVRAMIDDRGQRVETASPSFAVEVLGLAEVPAAGDEFEVFSDEKSARAIAEERAAAQRQSRLAQAATARRVSLTSLSDQAREGELKELNLILKADVQGSVEAILAALNQIPQDQVQLRILLAAPGEITETDIDLATASNAVIIGFNTTLASGARQAADQNNVDIREYNIIYKLLDDIQGAMEGLLEPELVEEDLGQAEVRAVFPLSKGAVAGCYVLNGKLVRNCKVRVLRQQAVVHTGILSSLKRMKDDVREVAAGYECGVRLDDFQLWQEGDIIAAYQTVTKRRSLGSGSEKT</sequence>
<feature type="compositionally biased region" description="Polar residues" evidence="10">
    <location>
        <begin position="73"/>
        <end position="83"/>
    </location>
</feature>
<dbReference type="HAMAP" id="MF_00100_B">
    <property type="entry name" value="IF_2_B"/>
    <property type="match status" value="1"/>
</dbReference>